<dbReference type="AlphaFoldDB" id="A0AAN7E0R0"/>
<organism evidence="3 4">
    <name type="scientific">Quercus rubra</name>
    <name type="common">Northern red oak</name>
    <name type="synonym">Quercus borealis</name>
    <dbReference type="NCBI Taxonomy" id="3512"/>
    <lineage>
        <taxon>Eukaryota</taxon>
        <taxon>Viridiplantae</taxon>
        <taxon>Streptophyta</taxon>
        <taxon>Embryophyta</taxon>
        <taxon>Tracheophyta</taxon>
        <taxon>Spermatophyta</taxon>
        <taxon>Magnoliopsida</taxon>
        <taxon>eudicotyledons</taxon>
        <taxon>Gunneridae</taxon>
        <taxon>Pentapetalae</taxon>
        <taxon>rosids</taxon>
        <taxon>fabids</taxon>
        <taxon>Fagales</taxon>
        <taxon>Fagaceae</taxon>
        <taxon>Quercus</taxon>
    </lineage>
</organism>
<dbReference type="SUPFAM" id="SSF54236">
    <property type="entry name" value="Ubiquitin-like"/>
    <property type="match status" value="1"/>
</dbReference>
<dbReference type="EMBL" id="JAXUIC010000012">
    <property type="protein sequence ID" value="KAK4559400.1"/>
    <property type="molecule type" value="Genomic_DNA"/>
</dbReference>
<dbReference type="PROSITE" id="PS00299">
    <property type="entry name" value="UBIQUITIN_1"/>
    <property type="match status" value="1"/>
</dbReference>
<reference evidence="3 4" key="1">
    <citation type="journal article" date="2023" name="G3 (Bethesda)">
        <title>A haplotype-resolved chromosome-scale genome for Quercus rubra L. provides insights into the genetics of adaptive traits for red oak species.</title>
        <authorList>
            <person name="Kapoor B."/>
            <person name="Jenkins J."/>
            <person name="Schmutz J."/>
            <person name="Zhebentyayeva T."/>
            <person name="Kuelheim C."/>
            <person name="Coggeshall M."/>
            <person name="Heim C."/>
            <person name="Lasky J.R."/>
            <person name="Leites L."/>
            <person name="Islam-Faridi N."/>
            <person name="Romero-Severson J."/>
            <person name="DeLeo V.L."/>
            <person name="Lucas S.M."/>
            <person name="Lazic D."/>
            <person name="Gailing O."/>
            <person name="Carlson J."/>
            <person name="Staton M."/>
        </authorList>
    </citation>
    <scope>NUCLEOTIDE SEQUENCE [LARGE SCALE GENOMIC DNA]</scope>
    <source>
        <strain evidence="3">Pseudo-F2</strain>
    </source>
</reference>
<evidence type="ECO:0000313" key="3">
    <source>
        <dbReference type="EMBL" id="KAK4559400.1"/>
    </source>
</evidence>
<evidence type="ECO:0000256" key="1">
    <source>
        <dbReference type="ARBA" id="ARBA00022499"/>
    </source>
</evidence>
<dbReference type="Pfam" id="PF00240">
    <property type="entry name" value="ubiquitin"/>
    <property type="match status" value="1"/>
</dbReference>
<dbReference type="InterPro" id="IPR029071">
    <property type="entry name" value="Ubiquitin-like_domsf"/>
</dbReference>
<keyword evidence="4" id="KW-1185">Reference proteome</keyword>
<comment type="caution">
    <text evidence="3">The sequence shown here is derived from an EMBL/GenBank/DDBJ whole genome shotgun (WGS) entry which is preliminary data.</text>
</comment>
<gene>
    <name evidence="3" type="ORF">RGQ29_008564</name>
</gene>
<evidence type="ECO:0000259" key="2">
    <source>
        <dbReference type="PROSITE" id="PS50053"/>
    </source>
</evidence>
<dbReference type="InterPro" id="IPR019954">
    <property type="entry name" value="Ubiquitin_CS"/>
</dbReference>
<accession>A0AAN7E0R0</accession>
<dbReference type="PRINTS" id="PR00348">
    <property type="entry name" value="UBIQUITIN"/>
</dbReference>
<sequence>MIKNMKAKIQDKKVIPSDQQPLIFVGRKLEEGRTLADYIYKKLTLDKAAAMQGWNLMGWA</sequence>
<name>A0AAN7E0R0_QUERU</name>
<dbReference type="Gene3D" id="3.10.20.90">
    <property type="entry name" value="Phosphatidylinositol 3-kinase Catalytic Subunit, Chain A, domain 1"/>
    <property type="match status" value="1"/>
</dbReference>
<dbReference type="InterPro" id="IPR019956">
    <property type="entry name" value="Ubiquitin_dom"/>
</dbReference>
<dbReference type="GO" id="GO:0003729">
    <property type="term" value="F:mRNA binding"/>
    <property type="evidence" value="ECO:0007669"/>
    <property type="project" value="UniProtKB-ARBA"/>
</dbReference>
<dbReference type="Proteomes" id="UP001324115">
    <property type="component" value="Unassembled WGS sequence"/>
</dbReference>
<dbReference type="InterPro" id="IPR050158">
    <property type="entry name" value="Ubiquitin_ubiquitin-like"/>
</dbReference>
<dbReference type="PROSITE" id="PS50053">
    <property type="entry name" value="UBIQUITIN_2"/>
    <property type="match status" value="1"/>
</dbReference>
<protein>
    <recommendedName>
        <fullName evidence="2">Ubiquitin-like domain-containing protein</fullName>
    </recommendedName>
</protein>
<dbReference type="InterPro" id="IPR000626">
    <property type="entry name" value="Ubiquitin-like_dom"/>
</dbReference>
<evidence type="ECO:0000313" key="4">
    <source>
        <dbReference type="Proteomes" id="UP001324115"/>
    </source>
</evidence>
<feature type="domain" description="Ubiquitin-like" evidence="2">
    <location>
        <begin position="1"/>
        <end position="38"/>
    </location>
</feature>
<proteinExistence type="predicted"/>
<keyword evidence="1" id="KW-1017">Isopeptide bond</keyword>
<dbReference type="PANTHER" id="PTHR10666">
    <property type="entry name" value="UBIQUITIN"/>
    <property type="match status" value="1"/>
</dbReference>